<dbReference type="InParanoid" id="A0A067P4Y1"/>
<dbReference type="Proteomes" id="UP000027265">
    <property type="component" value="Unassembled WGS sequence"/>
</dbReference>
<protein>
    <submittedName>
        <fullName evidence="2">Uncharacterized protein</fullName>
    </submittedName>
</protein>
<evidence type="ECO:0000313" key="2">
    <source>
        <dbReference type="EMBL" id="KDQ49834.1"/>
    </source>
</evidence>
<proteinExistence type="predicted"/>
<dbReference type="AlphaFoldDB" id="A0A067P4Y1"/>
<feature type="region of interest" description="Disordered" evidence="1">
    <location>
        <begin position="120"/>
        <end position="146"/>
    </location>
</feature>
<dbReference type="HOGENOM" id="CLU_1652409_0_0_1"/>
<reference evidence="3" key="1">
    <citation type="journal article" date="2014" name="Proc. Natl. Acad. Sci. U.S.A.">
        <title>Extensive sampling of basidiomycete genomes demonstrates inadequacy of the white-rot/brown-rot paradigm for wood decay fungi.</title>
        <authorList>
            <person name="Riley R."/>
            <person name="Salamov A.A."/>
            <person name="Brown D.W."/>
            <person name="Nagy L.G."/>
            <person name="Floudas D."/>
            <person name="Held B.W."/>
            <person name="Levasseur A."/>
            <person name="Lombard V."/>
            <person name="Morin E."/>
            <person name="Otillar R."/>
            <person name="Lindquist E.A."/>
            <person name="Sun H."/>
            <person name="LaButti K.M."/>
            <person name="Schmutz J."/>
            <person name="Jabbour D."/>
            <person name="Luo H."/>
            <person name="Baker S.E."/>
            <person name="Pisabarro A.G."/>
            <person name="Walton J.D."/>
            <person name="Blanchette R.A."/>
            <person name="Henrissat B."/>
            <person name="Martin F."/>
            <person name="Cullen D."/>
            <person name="Hibbett D.S."/>
            <person name="Grigoriev I.V."/>
        </authorList>
    </citation>
    <scope>NUCLEOTIDE SEQUENCE [LARGE SCALE GENOMIC DNA]</scope>
    <source>
        <strain evidence="3">MUCL 33604</strain>
    </source>
</reference>
<accession>A0A067P4Y1</accession>
<dbReference type="EMBL" id="KL197772">
    <property type="protein sequence ID" value="KDQ49834.1"/>
    <property type="molecule type" value="Genomic_DNA"/>
</dbReference>
<sequence>MGLWVAMGEPRHRECRRPPEPEAKDVGRKARVSQFALYDGRLIEAWLKIERWRMEDGGWRSVTDRPLSKGTSSLPVLTSRLCRLPPATLKNGYRHRCLATVCPLYLAMLSTHSDQQYGRPAFGISRSATTNPAHRHPFEDDEENNHPYCYSGRQHPSCEV</sequence>
<evidence type="ECO:0000256" key="1">
    <source>
        <dbReference type="SAM" id="MobiDB-lite"/>
    </source>
</evidence>
<gene>
    <name evidence="2" type="ORF">JAAARDRAFT_614150</name>
</gene>
<keyword evidence="3" id="KW-1185">Reference proteome</keyword>
<evidence type="ECO:0000313" key="3">
    <source>
        <dbReference type="Proteomes" id="UP000027265"/>
    </source>
</evidence>
<organism evidence="2 3">
    <name type="scientific">Jaapia argillacea MUCL 33604</name>
    <dbReference type="NCBI Taxonomy" id="933084"/>
    <lineage>
        <taxon>Eukaryota</taxon>
        <taxon>Fungi</taxon>
        <taxon>Dikarya</taxon>
        <taxon>Basidiomycota</taxon>
        <taxon>Agaricomycotina</taxon>
        <taxon>Agaricomycetes</taxon>
        <taxon>Agaricomycetidae</taxon>
        <taxon>Jaapiales</taxon>
        <taxon>Jaapiaceae</taxon>
        <taxon>Jaapia</taxon>
    </lineage>
</organism>
<name>A0A067P4Y1_9AGAM</name>